<dbReference type="SUPFAM" id="SSF56436">
    <property type="entry name" value="C-type lectin-like"/>
    <property type="match status" value="2"/>
</dbReference>
<dbReference type="InterPro" id="IPR036058">
    <property type="entry name" value="Kazal_dom_sf"/>
</dbReference>
<dbReference type="Gene3D" id="3.30.60.30">
    <property type="match status" value="1"/>
</dbReference>
<dbReference type="Proteomes" id="UP001497623">
    <property type="component" value="Unassembled WGS sequence"/>
</dbReference>
<evidence type="ECO:0000259" key="2">
    <source>
        <dbReference type="PROSITE" id="PS51465"/>
    </source>
</evidence>
<dbReference type="Pfam" id="PF00050">
    <property type="entry name" value="Kazal_1"/>
    <property type="match status" value="1"/>
</dbReference>
<dbReference type="CDD" id="cd00104">
    <property type="entry name" value="KAZAL_FS"/>
    <property type="match status" value="1"/>
</dbReference>
<organism evidence="3 4">
    <name type="scientific">Meganyctiphanes norvegica</name>
    <name type="common">Northern krill</name>
    <name type="synonym">Thysanopoda norvegica</name>
    <dbReference type="NCBI Taxonomy" id="48144"/>
    <lineage>
        <taxon>Eukaryota</taxon>
        <taxon>Metazoa</taxon>
        <taxon>Ecdysozoa</taxon>
        <taxon>Arthropoda</taxon>
        <taxon>Crustacea</taxon>
        <taxon>Multicrustacea</taxon>
        <taxon>Malacostraca</taxon>
        <taxon>Eumalacostraca</taxon>
        <taxon>Eucarida</taxon>
        <taxon>Euphausiacea</taxon>
        <taxon>Euphausiidae</taxon>
        <taxon>Meganyctiphanes</taxon>
    </lineage>
</organism>
<dbReference type="InterPro" id="IPR016186">
    <property type="entry name" value="C-type_lectin-like/link_sf"/>
</dbReference>
<dbReference type="EMBL" id="CAXKWB010000397">
    <property type="protein sequence ID" value="CAL4060619.1"/>
    <property type="molecule type" value="Genomic_DNA"/>
</dbReference>
<feature type="domain" description="C-type lectin" evidence="1">
    <location>
        <begin position="92"/>
        <end position="221"/>
    </location>
</feature>
<dbReference type="PROSITE" id="PS50041">
    <property type="entry name" value="C_TYPE_LECTIN_2"/>
    <property type="match status" value="1"/>
</dbReference>
<evidence type="ECO:0000313" key="4">
    <source>
        <dbReference type="Proteomes" id="UP001497623"/>
    </source>
</evidence>
<feature type="domain" description="Kazal-like" evidence="2">
    <location>
        <begin position="26"/>
        <end position="79"/>
    </location>
</feature>
<accession>A0AAV2PM16</accession>
<evidence type="ECO:0000313" key="3">
    <source>
        <dbReference type="EMBL" id="CAL4060619.1"/>
    </source>
</evidence>
<dbReference type="SUPFAM" id="SSF100895">
    <property type="entry name" value="Kazal-type serine protease inhibitors"/>
    <property type="match status" value="1"/>
</dbReference>
<name>A0AAV2PM16_MEGNR</name>
<protein>
    <recommendedName>
        <fullName evidence="5">C-type lectin domain-containing protein</fullName>
    </recommendedName>
</protein>
<dbReference type="Gene3D" id="3.10.100.10">
    <property type="entry name" value="Mannose-Binding Protein A, subunit A"/>
    <property type="match status" value="2"/>
</dbReference>
<dbReference type="PROSITE" id="PS51465">
    <property type="entry name" value="KAZAL_2"/>
    <property type="match status" value="1"/>
</dbReference>
<dbReference type="AlphaFoldDB" id="A0AAV2PM16"/>
<dbReference type="InterPro" id="IPR002350">
    <property type="entry name" value="Kazal_dom"/>
</dbReference>
<feature type="non-terminal residue" evidence="3">
    <location>
        <position position="1"/>
    </location>
</feature>
<evidence type="ECO:0000259" key="1">
    <source>
        <dbReference type="PROSITE" id="PS50041"/>
    </source>
</evidence>
<keyword evidence="4" id="KW-1185">Reference proteome</keyword>
<comment type="caution">
    <text evidence="3">The sequence shown here is derived from an EMBL/GenBank/DDBJ whole genome shotgun (WGS) entry which is preliminary data.</text>
</comment>
<evidence type="ECO:0008006" key="5">
    <source>
        <dbReference type="Google" id="ProtNLM"/>
    </source>
</evidence>
<dbReference type="InterPro" id="IPR001304">
    <property type="entry name" value="C-type_lectin-like"/>
</dbReference>
<dbReference type="SMART" id="SM00280">
    <property type="entry name" value="KAZAL"/>
    <property type="match status" value="1"/>
</dbReference>
<dbReference type="InterPro" id="IPR016187">
    <property type="entry name" value="CTDL_fold"/>
</dbReference>
<proteinExistence type="predicted"/>
<reference evidence="3 4" key="1">
    <citation type="submission" date="2024-05" db="EMBL/GenBank/DDBJ databases">
        <authorList>
            <person name="Wallberg A."/>
        </authorList>
    </citation>
    <scope>NUCLEOTIDE SEQUENCE [LARGE SCALE GENOMIC DNA]</scope>
</reference>
<dbReference type="CDD" id="cd00037">
    <property type="entry name" value="CLECT"/>
    <property type="match status" value="1"/>
</dbReference>
<sequence>GIWTCKIYTQAGVHEGSKKVTLKVNGITAPPCYYECGIDHEWVCGTNNKSYQNPCMFKISACEAQKTNITIKHHGKCVVVKECVEEPFTLPVSKKHFIILKDKKRNWHYAKIKCDADYLRAVHPTNEEAVKLRKHLLDSCGDLPVWLNARADGKKFVWKDTETELNRKDELWLQGDPTSIFDRIWHYLDKRITEHHCLNLAVWFKDWSKRPTRVYASSACSSKFYTLCEACPVGFWLESSKQCFKFLNDELRNWQDAKQACLKENAVLANPADEVAVALRKHILDKYGELWWGVWLDGMAPAGSRHMMVQRNQTELRQDHHLWMAALLQPLYSYEQDMCLMMLISQRMIKDLPTQVYATLPCTGTQYTLCEAIFE</sequence>
<gene>
    <name evidence="3" type="ORF">MNOR_LOCUS1486</name>
</gene>